<evidence type="ECO:0000313" key="2">
    <source>
        <dbReference type="Proteomes" id="UP000266861"/>
    </source>
</evidence>
<proteinExistence type="predicted"/>
<accession>A0A397GHX4</accession>
<sequence length="444" mass="51286">MVIKAILKNECDNYLHEFLILWKEHASFVKEIQTERSSYYVLLLSLKNDRELEVNVKNAPDTFEGFYQVKASAVCLYDGLRFGLYPARASAMEKKSSDVTNFWKEVQKSDEEKNAIRSASLGHLNIFGKTLTQYANEQEGLIENISTNYHPRASAVCSCYDLQFRVISVMAFTKLRFGLYPARASVMEKKFSDVTNFWKEVQKSDEEENAIRSTPLGHSTYLKRRASAVCSCYDLQFRVISVMAFTKLRFGLYPARASVMEKKFSDVTNFWKEVQKSDEEENAIRSTPLGHSTYLKRRCTNVQYCLLYNILCLIREVVAYINVLQILWYSRGSKTRPDLSCTVNDVPILNSEFKLLGYTSLQKIESRILAIDQWNLPFLATKLVVDKATIPLAKFAISHLMALEERVEKIVKDFKYRSSQFTPPVQMSYIRKFPDTPQVKMLLK</sequence>
<organism evidence="1 2">
    <name type="scientific">Diversispora epigaea</name>
    <dbReference type="NCBI Taxonomy" id="1348612"/>
    <lineage>
        <taxon>Eukaryota</taxon>
        <taxon>Fungi</taxon>
        <taxon>Fungi incertae sedis</taxon>
        <taxon>Mucoromycota</taxon>
        <taxon>Glomeromycotina</taxon>
        <taxon>Glomeromycetes</taxon>
        <taxon>Diversisporales</taxon>
        <taxon>Diversisporaceae</taxon>
        <taxon>Diversispora</taxon>
    </lineage>
</organism>
<dbReference type="OrthoDB" id="2413891at2759"/>
<reference evidence="1 2" key="1">
    <citation type="submission" date="2018-08" db="EMBL/GenBank/DDBJ databases">
        <title>Genome and evolution of the arbuscular mycorrhizal fungus Diversispora epigaea (formerly Glomus versiforme) and its bacterial endosymbionts.</title>
        <authorList>
            <person name="Sun X."/>
            <person name="Fei Z."/>
            <person name="Harrison M."/>
        </authorList>
    </citation>
    <scope>NUCLEOTIDE SEQUENCE [LARGE SCALE GENOMIC DNA]</scope>
    <source>
        <strain evidence="1 2">IT104</strain>
    </source>
</reference>
<name>A0A397GHX4_9GLOM</name>
<dbReference type="Proteomes" id="UP000266861">
    <property type="component" value="Unassembled WGS sequence"/>
</dbReference>
<protein>
    <submittedName>
        <fullName evidence="1">Uncharacterized protein</fullName>
    </submittedName>
</protein>
<comment type="caution">
    <text evidence="1">The sequence shown here is derived from an EMBL/GenBank/DDBJ whole genome shotgun (WGS) entry which is preliminary data.</text>
</comment>
<dbReference type="EMBL" id="PQFF01000438">
    <property type="protein sequence ID" value="RHZ50097.1"/>
    <property type="molecule type" value="Genomic_DNA"/>
</dbReference>
<evidence type="ECO:0000313" key="1">
    <source>
        <dbReference type="EMBL" id="RHZ50097.1"/>
    </source>
</evidence>
<gene>
    <name evidence="1" type="ORF">Glove_505g39</name>
</gene>
<keyword evidence="2" id="KW-1185">Reference proteome</keyword>
<dbReference type="AlphaFoldDB" id="A0A397GHX4"/>